<keyword evidence="9" id="KW-1133">Transmembrane helix</keyword>
<keyword evidence="4" id="KW-0808">Transferase</keyword>
<evidence type="ECO:0000256" key="6">
    <source>
        <dbReference type="ARBA" id="ARBA00022777"/>
    </source>
</evidence>
<proteinExistence type="predicted"/>
<dbReference type="GO" id="GO:0016020">
    <property type="term" value="C:membrane"/>
    <property type="evidence" value="ECO:0007669"/>
    <property type="project" value="InterPro"/>
</dbReference>
<feature type="domain" description="Signal transduction histidine kinase subgroup 3 dimerisation and phosphoacceptor" evidence="10">
    <location>
        <begin position="211"/>
        <end position="273"/>
    </location>
</feature>
<dbReference type="RefSeq" id="WP_179912955.1">
    <property type="nucleotide sequence ID" value="NZ_JACBYE010000012.1"/>
</dbReference>
<keyword evidence="9" id="KW-0812">Transmembrane</keyword>
<dbReference type="AlphaFoldDB" id="A0A853EU96"/>
<comment type="catalytic activity">
    <reaction evidence="1">
        <text>ATP + protein L-histidine = ADP + protein N-phospho-L-histidine.</text>
        <dbReference type="EC" id="2.7.13.3"/>
    </reaction>
</comment>
<evidence type="ECO:0000256" key="1">
    <source>
        <dbReference type="ARBA" id="ARBA00000085"/>
    </source>
</evidence>
<keyword evidence="8" id="KW-0902">Two-component regulatory system</keyword>
<dbReference type="InterPro" id="IPR036890">
    <property type="entry name" value="HATPase_C_sf"/>
</dbReference>
<keyword evidence="12" id="KW-1185">Reference proteome</keyword>
<evidence type="ECO:0000256" key="4">
    <source>
        <dbReference type="ARBA" id="ARBA00022679"/>
    </source>
</evidence>
<dbReference type="GO" id="GO:0046983">
    <property type="term" value="F:protein dimerization activity"/>
    <property type="evidence" value="ECO:0007669"/>
    <property type="project" value="InterPro"/>
</dbReference>
<evidence type="ECO:0000256" key="3">
    <source>
        <dbReference type="ARBA" id="ARBA00022553"/>
    </source>
</evidence>
<dbReference type="Gene3D" id="3.30.565.10">
    <property type="entry name" value="Histidine kinase-like ATPase, C-terminal domain"/>
    <property type="match status" value="1"/>
</dbReference>
<dbReference type="EMBL" id="JACBYE010000012">
    <property type="protein sequence ID" value="NYS93262.1"/>
    <property type="molecule type" value="Genomic_DNA"/>
</dbReference>
<dbReference type="PANTHER" id="PTHR24421">
    <property type="entry name" value="NITRATE/NITRITE SENSOR PROTEIN NARX-RELATED"/>
    <property type="match status" value="1"/>
</dbReference>
<dbReference type="GO" id="GO:0005524">
    <property type="term" value="F:ATP binding"/>
    <property type="evidence" value="ECO:0007669"/>
    <property type="project" value="UniProtKB-KW"/>
</dbReference>
<dbReference type="InterPro" id="IPR011712">
    <property type="entry name" value="Sig_transdc_His_kin_sub3_dim/P"/>
</dbReference>
<keyword evidence="3" id="KW-0597">Phosphoprotein</keyword>
<dbReference type="SUPFAM" id="SSF55874">
    <property type="entry name" value="ATPase domain of HSP90 chaperone/DNA topoisomerase II/histidine kinase"/>
    <property type="match status" value="1"/>
</dbReference>
<keyword evidence="9" id="KW-0472">Membrane</keyword>
<evidence type="ECO:0000256" key="8">
    <source>
        <dbReference type="ARBA" id="ARBA00023012"/>
    </source>
</evidence>
<name>A0A853EU96_9MICO</name>
<dbReference type="InterPro" id="IPR050482">
    <property type="entry name" value="Sensor_HK_TwoCompSys"/>
</dbReference>
<dbReference type="EC" id="2.7.13.3" evidence="2"/>
<keyword evidence="7" id="KW-0067">ATP-binding</keyword>
<evidence type="ECO:0000256" key="9">
    <source>
        <dbReference type="SAM" id="Phobius"/>
    </source>
</evidence>
<feature type="transmembrane region" description="Helical" evidence="9">
    <location>
        <begin position="81"/>
        <end position="111"/>
    </location>
</feature>
<dbReference type="PANTHER" id="PTHR24421:SF10">
    <property type="entry name" value="NITRATE_NITRITE SENSOR PROTEIN NARQ"/>
    <property type="match status" value="1"/>
</dbReference>
<evidence type="ECO:0000313" key="11">
    <source>
        <dbReference type="EMBL" id="NYS93262.1"/>
    </source>
</evidence>
<evidence type="ECO:0000259" key="10">
    <source>
        <dbReference type="Pfam" id="PF07730"/>
    </source>
</evidence>
<comment type="caution">
    <text evidence="11">The sequence shown here is derived from an EMBL/GenBank/DDBJ whole genome shotgun (WGS) entry which is preliminary data.</text>
</comment>
<keyword evidence="6 11" id="KW-0418">Kinase</keyword>
<organism evidence="11 12">
    <name type="scientific">Sanguibacter inulinus</name>
    <dbReference type="NCBI Taxonomy" id="60922"/>
    <lineage>
        <taxon>Bacteria</taxon>
        <taxon>Bacillati</taxon>
        <taxon>Actinomycetota</taxon>
        <taxon>Actinomycetes</taxon>
        <taxon>Micrococcales</taxon>
        <taxon>Sanguibacteraceae</taxon>
        <taxon>Sanguibacter</taxon>
    </lineage>
</organism>
<sequence length="427" mass="44361">MALTRDLDDRLTLARRTEPGWFRTDLRVALAVLVAGLVLLAVGLSGLWAQDEALDPDRWWHAVPLVLGAAVMVGKRRRPLLALLVGLVLLAVDTALGGSLGTVVVVLDLLYSAALFSSRTGRQVLVVTAWSLVGVSAVVAGASSEGDPRAVVMGAIQAVGFLVVPLWWAANVRTSSELAALAEERATLARAHADSLERIAELDRREAVQAERRTMARDLHDVVAGHVSAIAIRTGAALAGPAGHERETLEMARETSLRALAEMRTLIVLLRADDRAGGPVSAPGTLDDLAAVVAAHQGLGMVALLDDRAPRALPAAVQQAALRIVQEALTNAAKHGAAGEVRVVLEPGDGALVVRITSPLRDSACVGVREPAAMPAHPGLPASPGTGLLGMRERAESLGGTLTAGPAGGVWSVQATIPASRPEPGAR</sequence>
<dbReference type="Gene3D" id="1.20.5.1930">
    <property type="match status" value="1"/>
</dbReference>
<feature type="transmembrane region" description="Helical" evidence="9">
    <location>
        <begin position="123"/>
        <end position="143"/>
    </location>
</feature>
<feature type="transmembrane region" description="Helical" evidence="9">
    <location>
        <begin position="150"/>
        <end position="170"/>
    </location>
</feature>
<dbReference type="GO" id="GO:0000155">
    <property type="term" value="F:phosphorelay sensor kinase activity"/>
    <property type="evidence" value="ECO:0007669"/>
    <property type="project" value="InterPro"/>
</dbReference>
<gene>
    <name evidence="11" type="ORF">HZZ10_06930</name>
</gene>
<evidence type="ECO:0000313" key="12">
    <source>
        <dbReference type="Proteomes" id="UP000561011"/>
    </source>
</evidence>
<evidence type="ECO:0000256" key="2">
    <source>
        <dbReference type="ARBA" id="ARBA00012438"/>
    </source>
</evidence>
<dbReference type="Pfam" id="PF07730">
    <property type="entry name" value="HisKA_3"/>
    <property type="match status" value="1"/>
</dbReference>
<accession>A0A853EU96</accession>
<reference evidence="11 12" key="1">
    <citation type="submission" date="2020-07" db="EMBL/GenBank/DDBJ databases">
        <title>MOT database genomes.</title>
        <authorList>
            <person name="Joseph S."/>
            <person name="Aduse-Opoku J."/>
            <person name="Hashim A."/>
            <person name="Wade W."/>
            <person name="Curtis M."/>
        </authorList>
    </citation>
    <scope>NUCLEOTIDE SEQUENCE [LARGE SCALE GENOMIC DNA]</scope>
    <source>
        <strain evidence="11 12">DSM 100099</strain>
    </source>
</reference>
<dbReference type="CDD" id="cd16917">
    <property type="entry name" value="HATPase_UhpB-NarQ-NarX-like"/>
    <property type="match status" value="1"/>
</dbReference>
<evidence type="ECO:0000256" key="7">
    <source>
        <dbReference type="ARBA" id="ARBA00022840"/>
    </source>
</evidence>
<evidence type="ECO:0000256" key="5">
    <source>
        <dbReference type="ARBA" id="ARBA00022741"/>
    </source>
</evidence>
<feature type="transmembrane region" description="Helical" evidence="9">
    <location>
        <begin position="59"/>
        <end position="74"/>
    </location>
</feature>
<protein>
    <recommendedName>
        <fullName evidence="2">histidine kinase</fullName>
        <ecNumber evidence="2">2.7.13.3</ecNumber>
    </recommendedName>
</protein>
<feature type="transmembrane region" description="Helical" evidence="9">
    <location>
        <begin position="26"/>
        <end position="47"/>
    </location>
</feature>
<keyword evidence="5" id="KW-0547">Nucleotide-binding</keyword>
<dbReference type="Proteomes" id="UP000561011">
    <property type="component" value="Unassembled WGS sequence"/>
</dbReference>